<feature type="region of interest" description="Disordered" evidence="2">
    <location>
        <begin position="1"/>
        <end position="20"/>
    </location>
</feature>
<name>G0S0Z0_CHATD</name>
<feature type="compositionally biased region" description="Basic and acidic residues" evidence="2">
    <location>
        <begin position="283"/>
        <end position="292"/>
    </location>
</feature>
<dbReference type="Proteomes" id="UP000008066">
    <property type="component" value="Unassembled WGS sequence"/>
</dbReference>
<gene>
    <name evidence="3" type="ORF">CTHT_0011730</name>
</gene>
<dbReference type="eggNOG" id="ENOG502SWUH">
    <property type="taxonomic scope" value="Eukaryota"/>
</dbReference>
<evidence type="ECO:0000256" key="1">
    <source>
        <dbReference type="SAM" id="Coils"/>
    </source>
</evidence>
<protein>
    <submittedName>
        <fullName evidence="3">Uncharacterized protein</fullName>
    </submittedName>
</protein>
<feature type="compositionally biased region" description="Polar residues" evidence="2">
    <location>
        <begin position="163"/>
        <end position="180"/>
    </location>
</feature>
<feature type="compositionally biased region" description="Polar residues" evidence="2">
    <location>
        <begin position="253"/>
        <end position="267"/>
    </location>
</feature>
<evidence type="ECO:0000256" key="2">
    <source>
        <dbReference type="SAM" id="MobiDB-lite"/>
    </source>
</evidence>
<feature type="region of interest" description="Disordered" evidence="2">
    <location>
        <begin position="146"/>
        <end position="180"/>
    </location>
</feature>
<sequence length="358" mass="38526">MDLISTGFGISGPSNASESSQAQIIRRLIQQNSRLREAWEAERKYLEANRERAEEVYKEERALMEEEREAWEAERTALLQEIQRLRQQVVSLSGGATQTSTPDFLKPSTTLANESGPMPVVDVHEIDPELEGIRIKAAAVKKPTFADHVGDSDSGVSKLSDPPATTSVQPRSARTSNPQTLEVLAAKESDRLTMHAGHTPNHSLSSVATVTSSATATATANGGDSTPAAQGANDMTVQRAAVSFEEASDTPEPAQSTALVKNASQGSDYDPYDNEPEPLFIPDEDRPLRGAVDEEVSKDDEAALPAVLKSSADSYEQQQKLSDGVDKDNGGTESAEESEVPLKFKNCLNFGAPFGAIR</sequence>
<feature type="region of interest" description="Disordered" evidence="2">
    <location>
        <begin position="243"/>
        <end position="339"/>
    </location>
</feature>
<accession>G0S0Z0</accession>
<dbReference type="AlphaFoldDB" id="G0S0Z0"/>
<dbReference type="OMA" id="LMLRNMP"/>
<dbReference type="KEGG" id="cthr:CTHT_0011730"/>
<dbReference type="RefSeq" id="XP_006691692.1">
    <property type="nucleotide sequence ID" value="XM_006691629.1"/>
</dbReference>
<dbReference type="EMBL" id="GL988039">
    <property type="protein sequence ID" value="EGS22700.1"/>
    <property type="molecule type" value="Genomic_DNA"/>
</dbReference>
<dbReference type="GeneID" id="18255211"/>
<keyword evidence="1" id="KW-0175">Coiled coil</keyword>
<evidence type="ECO:0000313" key="3">
    <source>
        <dbReference type="EMBL" id="EGS22700.1"/>
    </source>
</evidence>
<feature type="coiled-coil region" evidence="1">
    <location>
        <begin position="36"/>
        <end position="88"/>
    </location>
</feature>
<dbReference type="HOGENOM" id="CLU_773868_0_0_1"/>
<organism evidence="4">
    <name type="scientific">Chaetomium thermophilum (strain DSM 1495 / CBS 144.50 / IMI 039719)</name>
    <name type="common">Thermochaetoides thermophila</name>
    <dbReference type="NCBI Taxonomy" id="759272"/>
    <lineage>
        <taxon>Eukaryota</taxon>
        <taxon>Fungi</taxon>
        <taxon>Dikarya</taxon>
        <taxon>Ascomycota</taxon>
        <taxon>Pezizomycotina</taxon>
        <taxon>Sordariomycetes</taxon>
        <taxon>Sordariomycetidae</taxon>
        <taxon>Sordariales</taxon>
        <taxon>Chaetomiaceae</taxon>
        <taxon>Thermochaetoides</taxon>
    </lineage>
</organism>
<feature type="compositionally biased region" description="Polar residues" evidence="2">
    <location>
        <begin position="311"/>
        <end position="321"/>
    </location>
</feature>
<proteinExistence type="predicted"/>
<evidence type="ECO:0000313" key="4">
    <source>
        <dbReference type="Proteomes" id="UP000008066"/>
    </source>
</evidence>
<reference evidence="3 4" key="1">
    <citation type="journal article" date="2011" name="Cell">
        <title>Insight into structure and assembly of the nuclear pore complex by utilizing the genome of a eukaryotic thermophile.</title>
        <authorList>
            <person name="Amlacher S."/>
            <person name="Sarges P."/>
            <person name="Flemming D."/>
            <person name="van Noort V."/>
            <person name="Kunze R."/>
            <person name="Devos D.P."/>
            <person name="Arumugam M."/>
            <person name="Bork P."/>
            <person name="Hurt E."/>
        </authorList>
    </citation>
    <scope>NUCLEOTIDE SEQUENCE [LARGE SCALE GENOMIC DNA]</scope>
    <source>
        <strain evidence="4">DSM 1495 / CBS 144.50 / IMI 039719</strain>
    </source>
</reference>
<keyword evidence="4" id="KW-1185">Reference proteome</keyword>
<dbReference type="OrthoDB" id="5427699at2759"/>